<reference evidence="2 3" key="1">
    <citation type="submission" date="2019-08" db="EMBL/GenBank/DDBJ databases">
        <authorList>
            <person name="Khan S.A."/>
            <person name="Jeon C.O."/>
            <person name="Jeong S.E."/>
        </authorList>
    </citation>
    <scope>NUCLEOTIDE SEQUENCE [LARGE SCALE GENOMIC DNA]</scope>
    <source>
        <strain evidence="3">IMCC1728</strain>
    </source>
</reference>
<name>A0A5C6TY01_9BURK</name>
<gene>
    <name evidence="2" type="ORF">FSC37_02200</name>
</gene>
<evidence type="ECO:0000313" key="3">
    <source>
        <dbReference type="Proteomes" id="UP000321832"/>
    </source>
</evidence>
<evidence type="ECO:0000313" key="2">
    <source>
        <dbReference type="EMBL" id="TXC65347.1"/>
    </source>
</evidence>
<evidence type="ECO:0000256" key="1">
    <source>
        <dbReference type="SAM" id="MobiDB-lite"/>
    </source>
</evidence>
<protein>
    <submittedName>
        <fullName evidence="2">Uncharacterized protein</fullName>
    </submittedName>
</protein>
<keyword evidence="3" id="KW-1185">Reference proteome</keyword>
<organism evidence="2 3">
    <name type="scientific">Piscinibacter aquaticus</name>
    <dbReference type="NCBI Taxonomy" id="392597"/>
    <lineage>
        <taxon>Bacteria</taxon>
        <taxon>Pseudomonadati</taxon>
        <taxon>Pseudomonadota</taxon>
        <taxon>Betaproteobacteria</taxon>
        <taxon>Burkholderiales</taxon>
        <taxon>Sphaerotilaceae</taxon>
        <taxon>Piscinibacter</taxon>
    </lineage>
</organism>
<sequence length="76" mass="8754">MMRGGPRWGADYTPGWSLMTAKERDEHREQMRSAKTREECVALRDKHHEQMAARAKEKGVAMPAQPRRDACQGFKP</sequence>
<feature type="region of interest" description="Disordered" evidence="1">
    <location>
        <begin position="55"/>
        <end position="76"/>
    </location>
</feature>
<proteinExistence type="predicted"/>
<comment type="caution">
    <text evidence="2">The sequence shown here is derived from an EMBL/GenBank/DDBJ whole genome shotgun (WGS) entry which is preliminary data.</text>
</comment>
<dbReference type="AlphaFoldDB" id="A0A5C6TY01"/>
<accession>A0A5C6TY01</accession>
<dbReference type="EMBL" id="VOPW01000001">
    <property type="protein sequence ID" value="TXC65347.1"/>
    <property type="molecule type" value="Genomic_DNA"/>
</dbReference>
<dbReference type="Proteomes" id="UP000321832">
    <property type="component" value="Unassembled WGS sequence"/>
</dbReference>